<keyword evidence="6" id="KW-1185">Reference proteome</keyword>
<evidence type="ECO:0000259" key="4">
    <source>
        <dbReference type="PROSITE" id="PS50956"/>
    </source>
</evidence>
<dbReference type="InterPro" id="IPR036388">
    <property type="entry name" value="WH-like_DNA-bd_sf"/>
</dbReference>
<gene>
    <name evidence="5" type="ORF">ACFQ21_10255</name>
</gene>
<proteinExistence type="predicted"/>
<dbReference type="InterPro" id="IPR011008">
    <property type="entry name" value="Dimeric_a/b-barrel"/>
</dbReference>
<dbReference type="SUPFAM" id="SSF46785">
    <property type="entry name" value="Winged helix' DNA-binding domain"/>
    <property type="match status" value="1"/>
</dbReference>
<evidence type="ECO:0000313" key="5">
    <source>
        <dbReference type="EMBL" id="MFD0999692.1"/>
    </source>
</evidence>
<dbReference type="PROSITE" id="PS50956">
    <property type="entry name" value="HTH_ASNC_2"/>
    <property type="match status" value="1"/>
</dbReference>
<dbReference type="InterPro" id="IPR036390">
    <property type="entry name" value="WH_DNA-bd_sf"/>
</dbReference>
<comment type="caution">
    <text evidence="5">The sequence shown here is derived from an EMBL/GenBank/DDBJ whole genome shotgun (WGS) entry which is preliminary data.</text>
</comment>
<keyword evidence="3" id="KW-0804">Transcription</keyword>
<accession>A0ABW3K0D4</accession>
<evidence type="ECO:0000256" key="1">
    <source>
        <dbReference type="ARBA" id="ARBA00023015"/>
    </source>
</evidence>
<dbReference type="PANTHER" id="PTHR30154:SF34">
    <property type="entry name" value="TRANSCRIPTIONAL REGULATOR AZLB"/>
    <property type="match status" value="1"/>
</dbReference>
<dbReference type="Pfam" id="PF01037">
    <property type="entry name" value="AsnC_trans_reg"/>
    <property type="match status" value="1"/>
</dbReference>
<dbReference type="SMART" id="SM00344">
    <property type="entry name" value="HTH_ASNC"/>
    <property type="match status" value="1"/>
</dbReference>
<dbReference type="InterPro" id="IPR000485">
    <property type="entry name" value="AsnC-type_HTH_dom"/>
</dbReference>
<dbReference type="InterPro" id="IPR011991">
    <property type="entry name" value="ArsR-like_HTH"/>
</dbReference>
<dbReference type="PANTHER" id="PTHR30154">
    <property type="entry name" value="LEUCINE-RESPONSIVE REGULATORY PROTEIN"/>
    <property type="match status" value="1"/>
</dbReference>
<keyword evidence="2" id="KW-0238">DNA-binding</keyword>
<dbReference type="Proteomes" id="UP001597112">
    <property type="component" value="Unassembled WGS sequence"/>
</dbReference>
<dbReference type="InterPro" id="IPR019888">
    <property type="entry name" value="Tscrpt_reg_AsnC-like"/>
</dbReference>
<reference evidence="6" key="1">
    <citation type="journal article" date="2019" name="Int. J. Syst. Evol. Microbiol.">
        <title>The Global Catalogue of Microorganisms (GCM) 10K type strain sequencing project: providing services to taxonomists for standard genome sequencing and annotation.</title>
        <authorList>
            <consortium name="The Broad Institute Genomics Platform"/>
            <consortium name="The Broad Institute Genome Sequencing Center for Infectious Disease"/>
            <person name="Wu L."/>
            <person name="Ma J."/>
        </authorList>
    </citation>
    <scope>NUCLEOTIDE SEQUENCE [LARGE SCALE GENOMIC DNA]</scope>
    <source>
        <strain evidence="6">CCUG 58938</strain>
    </source>
</reference>
<evidence type="ECO:0000313" key="6">
    <source>
        <dbReference type="Proteomes" id="UP001597112"/>
    </source>
</evidence>
<evidence type="ECO:0000256" key="3">
    <source>
        <dbReference type="ARBA" id="ARBA00023163"/>
    </source>
</evidence>
<dbReference type="CDD" id="cd00090">
    <property type="entry name" value="HTH_ARSR"/>
    <property type="match status" value="1"/>
</dbReference>
<dbReference type="InterPro" id="IPR019887">
    <property type="entry name" value="Tscrpt_reg_AsnC/Lrp_C"/>
</dbReference>
<dbReference type="EMBL" id="JBHTKA010000002">
    <property type="protein sequence ID" value="MFD0999692.1"/>
    <property type="molecule type" value="Genomic_DNA"/>
</dbReference>
<organism evidence="5 6">
    <name type="scientific">Ohtaekwangia kribbensis</name>
    <dbReference type="NCBI Taxonomy" id="688913"/>
    <lineage>
        <taxon>Bacteria</taxon>
        <taxon>Pseudomonadati</taxon>
        <taxon>Bacteroidota</taxon>
        <taxon>Cytophagia</taxon>
        <taxon>Cytophagales</taxon>
        <taxon>Fulvivirgaceae</taxon>
        <taxon>Ohtaekwangia</taxon>
    </lineage>
</organism>
<dbReference type="Gene3D" id="1.10.10.10">
    <property type="entry name" value="Winged helix-like DNA-binding domain superfamily/Winged helix DNA-binding domain"/>
    <property type="match status" value="1"/>
</dbReference>
<protein>
    <submittedName>
        <fullName evidence="5">Lrp/AsnC family transcriptional regulator</fullName>
    </submittedName>
</protein>
<sequence>MKKEQDTTDEVKLDATDIQILRLLQEDAKLTVRDIASRVHLSATPIHERIKRLENSGVIRQYVALLNNELVNKGIMVICYVSLNVHNKKTGKEFIEAVTKFPEVIECYNVSGEFDFMLKIVASSMKSYRDFYVNELSGVKGIGQFKSIFVMDILKQTHQIL</sequence>
<dbReference type="PRINTS" id="PR00033">
    <property type="entry name" value="HTHASNC"/>
</dbReference>
<keyword evidence="1" id="KW-0805">Transcription regulation</keyword>
<feature type="domain" description="HTH asnC-type" evidence="4">
    <location>
        <begin position="13"/>
        <end position="76"/>
    </location>
</feature>
<dbReference type="Gene3D" id="3.30.70.920">
    <property type="match status" value="1"/>
</dbReference>
<dbReference type="SUPFAM" id="SSF54909">
    <property type="entry name" value="Dimeric alpha+beta barrel"/>
    <property type="match status" value="1"/>
</dbReference>
<name>A0ABW3K0D4_9BACT</name>
<dbReference type="RefSeq" id="WP_377578605.1">
    <property type="nucleotide sequence ID" value="NZ_JBHTKA010000002.1"/>
</dbReference>
<dbReference type="Pfam" id="PF13412">
    <property type="entry name" value="HTH_24"/>
    <property type="match status" value="1"/>
</dbReference>
<evidence type="ECO:0000256" key="2">
    <source>
        <dbReference type="ARBA" id="ARBA00023125"/>
    </source>
</evidence>